<dbReference type="RefSeq" id="WP_112317415.1">
    <property type="nucleotide sequence ID" value="NZ_MUAV01000045.1"/>
</dbReference>
<evidence type="ECO:0000313" key="1">
    <source>
        <dbReference type="EMBL" id="RAP39529.1"/>
    </source>
</evidence>
<comment type="caution">
    <text evidence="1">The sequence shown here is derived from an EMBL/GenBank/DDBJ whole genome shotgun (WGS) entry which is preliminary data.</text>
</comment>
<name>A0ABX9DCU9_9RHOB</name>
<sequence length="74" mass="8577">MICDDTKGIGFRPAKPKHTWIHGQVQRSSRTIEGLPSRIGRKVPIPHDADLCCLRHRIENMFARLEDWRRIATS</sequence>
<dbReference type="Proteomes" id="UP000248659">
    <property type="component" value="Unassembled WGS sequence"/>
</dbReference>
<keyword evidence="2" id="KW-1185">Reference proteome</keyword>
<proteinExistence type="predicted"/>
<protein>
    <recommendedName>
        <fullName evidence="3">DDE family transposase</fullName>
    </recommendedName>
</protein>
<accession>A0ABX9DCU9</accession>
<organism evidence="1 2">
    <name type="scientific">Rhodovulum viride</name>
    <dbReference type="NCBI Taxonomy" id="1231134"/>
    <lineage>
        <taxon>Bacteria</taxon>
        <taxon>Pseudomonadati</taxon>
        <taxon>Pseudomonadota</taxon>
        <taxon>Alphaproteobacteria</taxon>
        <taxon>Rhodobacterales</taxon>
        <taxon>Paracoccaceae</taxon>
        <taxon>Rhodovulum</taxon>
    </lineage>
</organism>
<evidence type="ECO:0008006" key="3">
    <source>
        <dbReference type="Google" id="ProtNLM"/>
    </source>
</evidence>
<evidence type="ECO:0000313" key="2">
    <source>
        <dbReference type="Proteomes" id="UP000248659"/>
    </source>
</evidence>
<gene>
    <name evidence="1" type="ORF">BYZ73_20035</name>
</gene>
<reference evidence="1 2" key="1">
    <citation type="submission" date="2017-01" db="EMBL/GenBank/DDBJ databases">
        <title>Genome sequence of Rhodovulum viride JA756.</title>
        <authorList>
            <person name="Lakshmi K.V."/>
            <person name="Tushar L.D."/>
            <person name="Sasikala C."/>
            <person name="Venkataramana C."/>
        </authorList>
    </citation>
    <scope>NUCLEOTIDE SEQUENCE [LARGE SCALE GENOMIC DNA]</scope>
    <source>
        <strain evidence="1 2">JA756</strain>
    </source>
</reference>
<dbReference type="EMBL" id="MUAV01000045">
    <property type="protein sequence ID" value="RAP39529.1"/>
    <property type="molecule type" value="Genomic_DNA"/>
</dbReference>